<sequence>MFLRVNESIYFDHLNFNLAKDLADIIEKNRSYLKQWLPWLNHSNSTSDSEQFIKKCMQDYGDKKSLTLAIFYENTLVGLISFNEIHLEKNTTKIGYWLVESHMGQGIMSAACKTFIQYGMAELNLKKFIICCAKQNHKSNAIPLRLGFTKVEEVKDAEWLYDHFVDHNVYELQSY</sequence>
<proteinExistence type="inferred from homology"/>
<dbReference type="KEGG" id="sbf:JCM31447_06040"/>
<dbReference type="PROSITE" id="PS51186">
    <property type="entry name" value="GNAT"/>
    <property type="match status" value="1"/>
</dbReference>
<keyword evidence="2" id="KW-0012">Acyltransferase</keyword>
<dbReference type="InterPro" id="IPR051531">
    <property type="entry name" value="N-acetyltransferase"/>
</dbReference>
<dbReference type="GO" id="GO:0016747">
    <property type="term" value="F:acyltransferase activity, transferring groups other than amino-acyl groups"/>
    <property type="evidence" value="ECO:0007669"/>
    <property type="project" value="InterPro"/>
</dbReference>
<reference evidence="5 6" key="1">
    <citation type="submission" date="2018-12" db="EMBL/GenBank/DDBJ databases">
        <title>Rubrispira sanarue gen. nov., sp., nov., a member of the order Silvanigrellales, isolated from a brackish lake in Hamamatsu Japan.</title>
        <authorList>
            <person name="Maejima Y."/>
            <person name="Iino T."/>
            <person name="Muraguchi Y."/>
            <person name="Fukuda K."/>
            <person name="Nojiri H."/>
            <person name="Ohkuma M."/>
            <person name="Moriuchi R."/>
            <person name="Dohra H."/>
            <person name="Kimbara K."/>
            <person name="Shintani M."/>
        </authorList>
    </citation>
    <scope>NUCLEOTIDE SEQUENCE [LARGE SCALE GENOMIC DNA]</scope>
    <source>
        <strain evidence="5 6">RF1110005</strain>
    </source>
</reference>
<evidence type="ECO:0000313" key="6">
    <source>
        <dbReference type="Proteomes" id="UP000291236"/>
    </source>
</evidence>
<evidence type="ECO:0000256" key="2">
    <source>
        <dbReference type="ARBA" id="ARBA00023315"/>
    </source>
</evidence>
<accession>A0A4P2VJU7</accession>
<gene>
    <name evidence="5" type="ORF">JCM31447_06040</name>
</gene>
<name>A0A4P2VJU7_FLUSA</name>
<evidence type="ECO:0000256" key="1">
    <source>
        <dbReference type="ARBA" id="ARBA00022679"/>
    </source>
</evidence>
<dbReference type="PANTHER" id="PTHR43792:SF8">
    <property type="entry name" value="[RIBOSOMAL PROTEIN US5]-ALANINE N-ACETYLTRANSFERASE"/>
    <property type="match status" value="1"/>
</dbReference>
<dbReference type="InterPro" id="IPR016181">
    <property type="entry name" value="Acyl_CoA_acyltransferase"/>
</dbReference>
<dbReference type="RefSeq" id="WP_130606372.1">
    <property type="nucleotide sequence ID" value="NZ_AP019368.1"/>
</dbReference>
<dbReference type="AlphaFoldDB" id="A0A4P2VJU7"/>
<protein>
    <submittedName>
        <fullName evidence="5">N-acetyltransferase</fullName>
    </submittedName>
</protein>
<evidence type="ECO:0000259" key="4">
    <source>
        <dbReference type="PROSITE" id="PS51186"/>
    </source>
</evidence>
<keyword evidence="6" id="KW-1185">Reference proteome</keyword>
<evidence type="ECO:0000313" key="5">
    <source>
        <dbReference type="EMBL" id="BBH52164.1"/>
    </source>
</evidence>
<dbReference type="Proteomes" id="UP000291236">
    <property type="component" value="Chromosome"/>
</dbReference>
<organism evidence="5 6">
    <name type="scientific">Fluviispira sanaruensis</name>
    <dbReference type="NCBI Taxonomy" id="2493639"/>
    <lineage>
        <taxon>Bacteria</taxon>
        <taxon>Pseudomonadati</taxon>
        <taxon>Bdellovibrionota</taxon>
        <taxon>Oligoflexia</taxon>
        <taxon>Silvanigrellales</taxon>
        <taxon>Silvanigrellaceae</taxon>
        <taxon>Fluviispira</taxon>
    </lineage>
</organism>
<comment type="similarity">
    <text evidence="3">Belongs to the acetyltransferase family. RimJ subfamily.</text>
</comment>
<dbReference type="SUPFAM" id="SSF55729">
    <property type="entry name" value="Acyl-CoA N-acyltransferases (Nat)"/>
    <property type="match status" value="1"/>
</dbReference>
<dbReference type="Gene3D" id="3.40.630.30">
    <property type="match status" value="1"/>
</dbReference>
<evidence type="ECO:0000256" key="3">
    <source>
        <dbReference type="ARBA" id="ARBA00038502"/>
    </source>
</evidence>
<dbReference type="OrthoDB" id="9784707at2"/>
<keyword evidence="1 5" id="KW-0808">Transferase</keyword>
<dbReference type="InterPro" id="IPR000182">
    <property type="entry name" value="GNAT_dom"/>
</dbReference>
<dbReference type="PANTHER" id="PTHR43792">
    <property type="entry name" value="GNAT FAMILY, PUTATIVE (AFU_ORTHOLOGUE AFUA_3G00765)-RELATED-RELATED"/>
    <property type="match status" value="1"/>
</dbReference>
<dbReference type="EMBL" id="AP019368">
    <property type="protein sequence ID" value="BBH52164.1"/>
    <property type="molecule type" value="Genomic_DNA"/>
</dbReference>
<dbReference type="Pfam" id="PF13302">
    <property type="entry name" value="Acetyltransf_3"/>
    <property type="match status" value="1"/>
</dbReference>
<feature type="domain" description="N-acetyltransferase" evidence="4">
    <location>
        <begin position="23"/>
        <end position="166"/>
    </location>
</feature>